<dbReference type="Pfam" id="PF16130">
    <property type="entry name" value="DUF4842"/>
    <property type="match status" value="1"/>
</dbReference>
<dbReference type="InterPro" id="IPR032295">
    <property type="entry name" value="DUF4842"/>
</dbReference>
<keyword evidence="3" id="KW-1185">Reference proteome</keyword>
<proteinExistence type="predicted"/>
<organism evidence="2 3">
    <name type="scientific">Phaeocystidibacter luteus</name>
    <dbReference type="NCBI Taxonomy" id="911197"/>
    <lineage>
        <taxon>Bacteria</taxon>
        <taxon>Pseudomonadati</taxon>
        <taxon>Bacteroidota</taxon>
        <taxon>Flavobacteriia</taxon>
        <taxon>Flavobacteriales</taxon>
        <taxon>Phaeocystidibacteraceae</taxon>
        <taxon>Phaeocystidibacter</taxon>
    </lineage>
</organism>
<dbReference type="AlphaFoldDB" id="A0A6N6RHR2"/>
<evidence type="ECO:0000313" key="2">
    <source>
        <dbReference type="EMBL" id="KAB2809990.1"/>
    </source>
</evidence>
<gene>
    <name evidence="2" type="ORF">F8C67_08915</name>
</gene>
<name>A0A6N6RHR2_9FLAO</name>
<dbReference type="NCBIfam" id="TIGR04456">
    <property type="entry name" value="LruC_dom"/>
    <property type="match status" value="1"/>
</dbReference>
<evidence type="ECO:0000259" key="1">
    <source>
        <dbReference type="Pfam" id="PF16130"/>
    </source>
</evidence>
<sequence length="663" mass="72824">MKTNVTLLSASAKAIVLISGLLILTTSCKKDDPEPHPSPANMELGSAVLPTSFNFNTYQEVSMNFTGVANTTYKVYGRYNDEQELIGKFGSASTTALKDITISSSFDRLFVEAYSTLGKETYEFSLNHFSNNLTFDFSKSGKTSFKSGGAPVNVLYAMNSNKDFFVVSSLDYTHEVLPDLIAGTIACAADTVNDVVYYHSNGNMYQYDILNQTHTLAYTNANPFGSGNFPRMEYDHVSEHLFLSNGSTSIKEVDPTNGSVIATYTISGLVNGSGGGDLAFPANGNRYLACFSGLYQLNFTAGSSTVQATRISAENMPYQLTSAGYDREGFIYACTNDNESKMLKMDPNDGSYVVVKTFPTRINDLGSVISMSNSLCTGDTDNDGVCDELDDFPTDSTVAYATYTPSELGAGTYAFEDLWPAIGDYDFNDLVVSYKYIQMRNQDDELVKIQAVFRVKAVGASYQNGFGFQLDLPAADIKSVTGYVHDQGIVIMDSKGLETGQSKSTIIVFENAFDVIPHVGGPYINTDPTYPVSTGEEIVIEIELNSALNISVIPENPFIFVNGVRSHEIHMADGEPTDLMDMTLFGQGGDDSDPESDRYFRDERNVPWGIDISHTFRYPIEKSRVDQGYNHFIDWGMASGSAYPDWYKDNSGYRNTSVLFLNN</sequence>
<dbReference type="RefSeq" id="WP_151667491.1">
    <property type="nucleotide sequence ID" value="NZ_WBVO01000006.1"/>
</dbReference>
<dbReference type="EMBL" id="WBVO01000006">
    <property type="protein sequence ID" value="KAB2809990.1"/>
    <property type="molecule type" value="Genomic_DNA"/>
</dbReference>
<accession>A0A6N6RHR2</accession>
<protein>
    <submittedName>
        <fullName evidence="2">LruC domain-containing protein</fullName>
    </submittedName>
</protein>
<reference evidence="2 3" key="1">
    <citation type="submission" date="2019-09" db="EMBL/GenBank/DDBJ databases">
        <title>Genomes of family Cryomorphaceae.</title>
        <authorList>
            <person name="Bowman J.P."/>
        </authorList>
    </citation>
    <scope>NUCLEOTIDE SEQUENCE [LARGE SCALE GENOMIC DNA]</scope>
    <source>
        <strain evidence="2 3">LMG 25704</strain>
    </source>
</reference>
<dbReference type="InterPro" id="IPR031025">
    <property type="entry name" value="LruC_dom"/>
</dbReference>
<evidence type="ECO:0000313" key="3">
    <source>
        <dbReference type="Proteomes" id="UP000468650"/>
    </source>
</evidence>
<feature type="domain" description="DUF4842" evidence="1">
    <location>
        <begin position="445"/>
        <end position="647"/>
    </location>
</feature>
<comment type="caution">
    <text evidence="2">The sequence shown here is derived from an EMBL/GenBank/DDBJ whole genome shotgun (WGS) entry which is preliminary data.</text>
</comment>
<dbReference type="Proteomes" id="UP000468650">
    <property type="component" value="Unassembled WGS sequence"/>
</dbReference>
<dbReference type="OrthoDB" id="1204817at2"/>
<dbReference type="PROSITE" id="PS51257">
    <property type="entry name" value="PROKAR_LIPOPROTEIN"/>
    <property type="match status" value="1"/>
</dbReference>
<dbReference type="SUPFAM" id="SSF69322">
    <property type="entry name" value="Tricorn protease domain 2"/>
    <property type="match status" value="1"/>
</dbReference>